<accession>A0A0C3KMF8</accession>
<gene>
    <name evidence="1" type="ORF">M404DRAFT_995255</name>
</gene>
<dbReference type="Gene3D" id="3.30.70.1240">
    <property type="entry name" value="DOPA-like domains"/>
    <property type="match status" value="1"/>
</dbReference>
<protein>
    <recommendedName>
        <fullName evidence="3">DOPA 4,5-dioxygenase</fullName>
    </recommendedName>
</protein>
<dbReference type="InParanoid" id="A0A0C3KMF8"/>
<evidence type="ECO:0008006" key="3">
    <source>
        <dbReference type="Google" id="ProtNLM"/>
    </source>
</evidence>
<dbReference type="OrthoDB" id="9970095at2759"/>
<dbReference type="HOGENOM" id="CLU_090062_3_0_1"/>
<organism evidence="1 2">
    <name type="scientific">Pisolithus tinctorius Marx 270</name>
    <dbReference type="NCBI Taxonomy" id="870435"/>
    <lineage>
        <taxon>Eukaryota</taxon>
        <taxon>Fungi</taxon>
        <taxon>Dikarya</taxon>
        <taxon>Basidiomycota</taxon>
        <taxon>Agaricomycotina</taxon>
        <taxon>Agaricomycetes</taxon>
        <taxon>Agaricomycetidae</taxon>
        <taxon>Boletales</taxon>
        <taxon>Sclerodermatineae</taxon>
        <taxon>Pisolithaceae</taxon>
        <taxon>Pisolithus</taxon>
    </lineage>
</organism>
<keyword evidence="2" id="KW-1185">Reference proteome</keyword>
<dbReference type="InterPro" id="IPR014980">
    <property type="entry name" value="DOPA_dioxygen"/>
</dbReference>
<dbReference type="AlphaFoldDB" id="A0A0C3KMF8"/>
<dbReference type="InterPro" id="IPR023389">
    <property type="entry name" value="DOPA-like_sf"/>
</dbReference>
<dbReference type="Pfam" id="PF08883">
    <property type="entry name" value="DOPA_dioxygen"/>
    <property type="match status" value="1"/>
</dbReference>
<dbReference type="PANTHER" id="PTHR36423:SF2">
    <property type="entry name" value="AFR070WP"/>
    <property type="match status" value="1"/>
</dbReference>
<evidence type="ECO:0000313" key="1">
    <source>
        <dbReference type="EMBL" id="KIO10792.1"/>
    </source>
</evidence>
<dbReference type="EMBL" id="KN831951">
    <property type="protein sequence ID" value="KIO10792.1"/>
    <property type="molecule type" value="Genomic_DNA"/>
</dbReference>
<sequence length="138" mass="15898">MSQPDKPRSSAYETFPAPILSSRNGFDFHVYFMPTNPVHVQHALQLHQRISTEFPELPLYRVWDRPIGPHPTAMFEVQTKTPHQTGALFGWLVVNRGPLDVLVHPNTDDTYRDHAELASWIGKPWPLNLEILKAHRTK</sequence>
<reference evidence="1 2" key="1">
    <citation type="submission" date="2014-04" db="EMBL/GenBank/DDBJ databases">
        <authorList>
            <consortium name="DOE Joint Genome Institute"/>
            <person name="Kuo A."/>
            <person name="Kohler A."/>
            <person name="Costa M.D."/>
            <person name="Nagy L.G."/>
            <person name="Floudas D."/>
            <person name="Copeland A."/>
            <person name="Barry K.W."/>
            <person name="Cichocki N."/>
            <person name="Veneault-Fourrey C."/>
            <person name="LaButti K."/>
            <person name="Lindquist E.A."/>
            <person name="Lipzen A."/>
            <person name="Lundell T."/>
            <person name="Morin E."/>
            <person name="Murat C."/>
            <person name="Sun H."/>
            <person name="Tunlid A."/>
            <person name="Henrissat B."/>
            <person name="Grigoriev I.V."/>
            <person name="Hibbett D.S."/>
            <person name="Martin F."/>
            <person name="Nordberg H.P."/>
            <person name="Cantor M.N."/>
            <person name="Hua S.X."/>
        </authorList>
    </citation>
    <scope>NUCLEOTIDE SEQUENCE [LARGE SCALE GENOMIC DNA]</scope>
    <source>
        <strain evidence="1 2">Marx 270</strain>
    </source>
</reference>
<dbReference type="Proteomes" id="UP000054217">
    <property type="component" value="Unassembled WGS sequence"/>
</dbReference>
<proteinExistence type="predicted"/>
<evidence type="ECO:0000313" key="2">
    <source>
        <dbReference type="Proteomes" id="UP000054217"/>
    </source>
</evidence>
<dbReference type="PANTHER" id="PTHR36423">
    <property type="entry name" value="AFR070WP"/>
    <property type="match status" value="1"/>
</dbReference>
<dbReference type="SUPFAM" id="SSF143410">
    <property type="entry name" value="DOPA-like"/>
    <property type="match status" value="1"/>
</dbReference>
<name>A0A0C3KMF8_PISTI</name>
<reference evidence="2" key="2">
    <citation type="submission" date="2015-01" db="EMBL/GenBank/DDBJ databases">
        <title>Evolutionary Origins and Diversification of the Mycorrhizal Mutualists.</title>
        <authorList>
            <consortium name="DOE Joint Genome Institute"/>
            <consortium name="Mycorrhizal Genomics Consortium"/>
            <person name="Kohler A."/>
            <person name="Kuo A."/>
            <person name="Nagy L.G."/>
            <person name="Floudas D."/>
            <person name="Copeland A."/>
            <person name="Barry K.W."/>
            <person name="Cichocki N."/>
            <person name="Veneault-Fourrey C."/>
            <person name="LaButti K."/>
            <person name="Lindquist E.A."/>
            <person name="Lipzen A."/>
            <person name="Lundell T."/>
            <person name="Morin E."/>
            <person name="Murat C."/>
            <person name="Riley R."/>
            <person name="Ohm R."/>
            <person name="Sun H."/>
            <person name="Tunlid A."/>
            <person name="Henrissat B."/>
            <person name="Grigoriev I.V."/>
            <person name="Hibbett D.S."/>
            <person name="Martin F."/>
        </authorList>
    </citation>
    <scope>NUCLEOTIDE SEQUENCE [LARGE SCALE GENOMIC DNA]</scope>
    <source>
        <strain evidence="2">Marx 270</strain>
    </source>
</reference>